<dbReference type="InterPro" id="IPR020904">
    <property type="entry name" value="Sc_DH/Rdtase_CS"/>
</dbReference>
<dbReference type="GeneID" id="63685061"/>
<dbReference type="Pfam" id="PF00106">
    <property type="entry name" value="adh_short"/>
    <property type="match status" value="1"/>
</dbReference>
<dbReference type="Gene3D" id="3.40.50.720">
    <property type="entry name" value="NAD(P)-binding Rossmann-like Domain"/>
    <property type="match status" value="1"/>
</dbReference>
<dbReference type="EMBL" id="JH795860">
    <property type="protein sequence ID" value="EJU03178.1"/>
    <property type="molecule type" value="Genomic_DNA"/>
</dbReference>
<evidence type="ECO:0000256" key="1">
    <source>
        <dbReference type="ARBA" id="ARBA00006484"/>
    </source>
</evidence>
<dbReference type="InterPro" id="IPR002347">
    <property type="entry name" value="SDR_fam"/>
</dbReference>
<organism evidence="5 6">
    <name type="scientific">Dacryopinax primogenitus (strain DJM 731)</name>
    <name type="common">Brown rot fungus</name>
    <dbReference type="NCBI Taxonomy" id="1858805"/>
    <lineage>
        <taxon>Eukaryota</taxon>
        <taxon>Fungi</taxon>
        <taxon>Dikarya</taxon>
        <taxon>Basidiomycota</taxon>
        <taxon>Agaricomycotina</taxon>
        <taxon>Dacrymycetes</taxon>
        <taxon>Dacrymycetales</taxon>
        <taxon>Dacrymycetaceae</taxon>
        <taxon>Dacryopinax</taxon>
    </lineage>
</organism>
<evidence type="ECO:0000313" key="6">
    <source>
        <dbReference type="Proteomes" id="UP000030653"/>
    </source>
</evidence>
<dbReference type="HOGENOM" id="CLU_010194_2_9_1"/>
<comment type="similarity">
    <text evidence="1 4">Belongs to the short-chain dehydrogenases/reductases (SDR) family.</text>
</comment>
<dbReference type="OrthoDB" id="1274115at2759"/>
<dbReference type="PRINTS" id="PR00080">
    <property type="entry name" value="SDRFAMILY"/>
</dbReference>
<reference evidence="5 6" key="1">
    <citation type="journal article" date="2012" name="Science">
        <title>The Paleozoic origin of enzymatic lignin decomposition reconstructed from 31 fungal genomes.</title>
        <authorList>
            <person name="Floudas D."/>
            <person name="Binder M."/>
            <person name="Riley R."/>
            <person name="Barry K."/>
            <person name="Blanchette R.A."/>
            <person name="Henrissat B."/>
            <person name="Martinez A.T."/>
            <person name="Otillar R."/>
            <person name="Spatafora J.W."/>
            <person name="Yadav J.S."/>
            <person name="Aerts A."/>
            <person name="Benoit I."/>
            <person name="Boyd A."/>
            <person name="Carlson A."/>
            <person name="Copeland A."/>
            <person name="Coutinho P.M."/>
            <person name="de Vries R.P."/>
            <person name="Ferreira P."/>
            <person name="Findley K."/>
            <person name="Foster B."/>
            <person name="Gaskell J."/>
            <person name="Glotzer D."/>
            <person name="Gorecki P."/>
            <person name="Heitman J."/>
            <person name="Hesse C."/>
            <person name="Hori C."/>
            <person name="Igarashi K."/>
            <person name="Jurgens J.A."/>
            <person name="Kallen N."/>
            <person name="Kersten P."/>
            <person name="Kohler A."/>
            <person name="Kuees U."/>
            <person name="Kumar T.K.A."/>
            <person name="Kuo A."/>
            <person name="LaButti K."/>
            <person name="Larrondo L.F."/>
            <person name="Lindquist E."/>
            <person name="Ling A."/>
            <person name="Lombard V."/>
            <person name="Lucas S."/>
            <person name="Lundell T."/>
            <person name="Martin R."/>
            <person name="McLaughlin D.J."/>
            <person name="Morgenstern I."/>
            <person name="Morin E."/>
            <person name="Murat C."/>
            <person name="Nagy L.G."/>
            <person name="Nolan M."/>
            <person name="Ohm R.A."/>
            <person name="Patyshakuliyeva A."/>
            <person name="Rokas A."/>
            <person name="Ruiz-Duenas F.J."/>
            <person name="Sabat G."/>
            <person name="Salamov A."/>
            <person name="Samejima M."/>
            <person name="Schmutz J."/>
            <person name="Slot J.C."/>
            <person name="St John F."/>
            <person name="Stenlid J."/>
            <person name="Sun H."/>
            <person name="Sun S."/>
            <person name="Syed K."/>
            <person name="Tsang A."/>
            <person name="Wiebenga A."/>
            <person name="Young D."/>
            <person name="Pisabarro A."/>
            <person name="Eastwood D.C."/>
            <person name="Martin F."/>
            <person name="Cullen D."/>
            <person name="Grigoriev I.V."/>
            <person name="Hibbett D.S."/>
        </authorList>
    </citation>
    <scope>NUCLEOTIDE SEQUENCE [LARGE SCALE GENOMIC DNA]</scope>
    <source>
        <strain evidence="5 6">DJM-731 SS1</strain>
    </source>
</reference>
<evidence type="ECO:0000256" key="2">
    <source>
        <dbReference type="ARBA" id="ARBA00022857"/>
    </source>
</evidence>
<sequence>MVQLAKEPQVWLITGALSGFGRIMTEHVLAQGDSCVATSLDPSALEDLCTQYGPKLLNLHLDVTRPSEVLAAFQAAKAHFGHVDIVFNNAGIGLSGIVESVPEEAARKLFDVNFWGSTGVTRDSVRFFREENGGRGGKLLVMSSSSGISGAPFAGYYSAAKHAVEGITTTVMREIKPEWNIHITLVEPGWFLTPIFRLPPERSFACPEVYGGETFKAARMASIKRPGDPVKAVALMYDVMQREKLPAHLPIGDIAIQSVRAVGRMWTKVAEEWEEECCKPEYGVAVPLNQVG</sequence>
<dbReference type="InterPro" id="IPR036291">
    <property type="entry name" value="NAD(P)-bd_dom_sf"/>
</dbReference>
<dbReference type="PANTHER" id="PTHR43976:SF16">
    <property type="entry name" value="SHORT-CHAIN DEHYDROGENASE_REDUCTASE FAMILY PROTEIN"/>
    <property type="match status" value="1"/>
</dbReference>
<evidence type="ECO:0000256" key="3">
    <source>
        <dbReference type="ARBA" id="ARBA00023002"/>
    </source>
</evidence>
<evidence type="ECO:0000256" key="4">
    <source>
        <dbReference type="RuleBase" id="RU000363"/>
    </source>
</evidence>
<name>M5GEE4_DACPD</name>
<dbReference type="OMA" id="TAPIEDM"/>
<accession>M5GEE4</accession>
<dbReference type="AlphaFoldDB" id="M5GEE4"/>
<protein>
    <submittedName>
        <fullName evidence="5">NADP-binding protein</fullName>
    </submittedName>
</protein>
<dbReference type="PROSITE" id="PS00061">
    <property type="entry name" value="ADH_SHORT"/>
    <property type="match status" value="1"/>
</dbReference>
<keyword evidence="6" id="KW-1185">Reference proteome</keyword>
<evidence type="ECO:0000313" key="5">
    <source>
        <dbReference type="EMBL" id="EJU03178.1"/>
    </source>
</evidence>
<dbReference type="Proteomes" id="UP000030653">
    <property type="component" value="Unassembled WGS sequence"/>
</dbReference>
<dbReference type="GO" id="GO:0016491">
    <property type="term" value="F:oxidoreductase activity"/>
    <property type="evidence" value="ECO:0007669"/>
    <property type="project" value="UniProtKB-KW"/>
</dbReference>
<keyword evidence="3" id="KW-0560">Oxidoreductase</keyword>
<dbReference type="PANTHER" id="PTHR43976">
    <property type="entry name" value="SHORT CHAIN DEHYDROGENASE"/>
    <property type="match status" value="1"/>
</dbReference>
<dbReference type="InterPro" id="IPR051911">
    <property type="entry name" value="SDR_oxidoreductase"/>
</dbReference>
<proteinExistence type="inferred from homology"/>
<dbReference type="SUPFAM" id="SSF51735">
    <property type="entry name" value="NAD(P)-binding Rossmann-fold domains"/>
    <property type="match status" value="1"/>
</dbReference>
<dbReference type="RefSeq" id="XP_040630072.1">
    <property type="nucleotide sequence ID" value="XM_040769999.1"/>
</dbReference>
<dbReference type="PRINTS" id="PR00081">
    <property type="entry name" value="GDHRDH"/>
</dbReference>
<keyword evidence="2" id="KW-0521">NADP</keyword>
<dbReference type="STRING" id="1858805.M5GEE4"/>
<gene>
    <name evidence="5" type="ORF">DACRYDRAFT_115413</name>
</gene>